<feature type="region of interest" description="Disordered" evidence="1">
    <location>
        <begin position="546"/>
        <end position="609"/>
    </location>
</feature>
<protein>
    <submittedName>
        <fullName evidence="2">Uncharacterized protein</fullName>
    </submittedName>
</protein>
<dbReference type="RefSeq" id="XP_062645187.1">
    <property type="nucleotide sequence ID" value="XM_062785857.1"/>
</dbReference>
<feature type="compositionally biased region" description="Low complexity" evidence="1">
    <location>
        <begin position="8"/>
        <end position="20"/>
    </location>
</feature>
<feature type="region of interest" description="Disordered" evidence="1">
    <location>
        <begin position="1"/>
        <end position="67"/>
    </location>
</feature>
<feature type="region of interest" description="Disordered" evidence="1">
    <location>
        <begin position="469"/>
        <end position="531"/>
    </location>
</feature>
<dbReference type="EMBL" id="MU853234">
    <property type="protein sequence ID" value="KAK4121416.1"/>
    <property type="molecule type" value="Genomic_DNA"/>
</dbReference>
<accession>A0AAN6Z105</accession>
<gene>
    <name evidence="2" type="ORF">N657DRAFT_128738</name>
</gene>
<proteinExistence type="predicted"/>
<evidence type="ECO:0000313" key="3">
    <source>
        <dbReference type="Proteomes" id="UP001302602"/>
    </source>
</evidence>
<evidence type="ECO:0000256" key="1">
    <source>
        <dbReference type="SAM" id="MobiDB-lite"/>
    </source>
</evidence>
<feature type="region of interest" description="Disordered" evidence="1">
    <location>
        <begin position="218"/>
        <end position="244"/>
    </location>
</feature>
<evidence type="ECO:0000313" key="2">
    <source>
        <dbReference type="EMBL" id="KAK4121416.1"/>
    </source>
</evidence>
<feature type="region of interest" description="Disordered" evidence="1">
    <location>
        <begin position="304"/>
        <end position="369"/>
    </location>
</feature>
<dbReference type="Proteomes" id="UP001302602">
    <property type="component" value="Unassembled WGS sequence"/>
</dbReference>
<feature type="compositionally biased region" description="Low complexity" evidence="1">
    <location>
        <begin position="600"/>
        <end position="609"/>
    </location>
</feature>
<dbReference type="AlphaFoldDB" id="A0AAN6Z105"/>
<feature type="compositionally biased region" description="Basic and acidic residues" evidence="1">
    <location>
        <begin position="328"/>
        <end position="349"/>
    </location>
</feature>
<feature type="compositionally biased region" description="Acidic residues" evidence="1">
    <location>
        <begin position="227"/>
        <end position="241"/>
    </location>
</feature>
<dbReference type="GeneID" id="87822623"/>
<keyword evidence="3" id="KW-1185">Reference proteome</keyword>
<feature type="compositionally biased region" description="Low complexity" evidence="1">
    <location>
        <begin position="29"/>
        <end position="51"/>
    </location>
</feature>
<comment type="caution">
    <text evidence="2">The sequence shown here is derived from an EMBL/GenBank/DDBJ whole genome shotgun (WGS) entry which is preliminary data.</text>
</comment>
<name>A0AAN6Z105_9PEZI</name>
<organism evidence="2 3">
    <name type="scientific">Parathielavia appendiculata</name>
    <dbReference type="NCBI Taxonomy" id="2587402"/>
    <lineage>
        <taxon>Eukaryota</taxon>
        <taxon>Fungi</taxon>
        <taxon>Dikarya</taxon>
        <taxon>Ascomycota</taxon>
        <taxon>Pezizomycotina</taxon>
        <taxon>Sordariomycetes</taxon>
        <taxon>Sordariomycetidae</taxon>
        <taxon>Sordariales</taxon>
        <taxon>Chaetomiaceae</taxon>
        <taxon>Parathielavia</taxon>
    </lineage>
</organism>
<reference evidence="2" key="1">
    <citation type="journal article" date="2023" name="Mol. Phylogenet. Evol.">
        <title>Genome-scale phylogeny and comparative genomics of the fungal order Sordariales.</title>
        <authorList>
            <person name="Hensen N."/>
            <person name="Bonometti L."/>
            <person name="Westerberg I."/>
            <person name="Brannstrom I.O."/>
            <person name="Guillou S."/>
            <person name="Cros-Aarteil S."/>
            <person name="Calhoun S."/>
            <person name="Haridas S."/>
            <person name="Kuo A."/>
            <person name="Mondo S."/>
            <person name="Pangilinan J."/>
            <person name="Riley R."/>
            <person name="LaButti K."/>
            <person name="Andreopoulos B."/>
            <person name="Lipzen A."/>
            <person name="Chen C."/>
            <person name="Yan M."/>
            <person name="Daum C."/>
            <person name="Ng V."/>
            <person name="Clum A."/>
            <person name="Steindorff A."/>
            <person name="Ohm R.A."/>
            <person name="Martin F."/>
            <person name="Silar P."/>
            <person name="Natvig D.O."/>
            <person name="Lalanne C."/>
            <person name="Gautier V."/>
            <person name="Ament-Velasquez S.L."/>
            <person name="Kruys A."/>
            <person name="Hutchinson M.I."/>
            <person name="Powell A.J."/>
            <person name="Barry K."/>
            <person name="Miller A.N."/>
            <person name="Grigoriev I.V."/>
            <person name="Debuchy R."/>
            <person name="Gladieux P."/>
            <person name="Hiltunen Thoren M."/>
            <person name="Johannesson H."/>
        </authorList>
    </citation>
    <scope>NUCLEOTIDE SEQUENCE</scope>
    <source>
        <strain evidence="2">CBS 731.68</strain>
    </source>
</reference>
<reference evidence="2" key="2">
    <citation type="submission" date="2023-05" db="EMBL/GenBank/DDBJ databases">
        <authorList>
            <consortium name="Lawrence Berkeley National Laboratory"/>
            <person name="Steindorff A."/>
            <person name="Hensen N."/>
            <person name="Bonometti L."/>
            <person name="Westerberg I."/>
            <person name="Brannstrom I.O."/>
            <person name="Guillou S."/>
            <person name="Cros-Aarteil S."/>
            <person name="Calhoun S."/>
            <person name="Haridas S."/>
            <person name="Kuo A."/>
            <person name="Mondo S."/>
            <person name="Pangilinan J."/>
            <person name="Riley R."/>
            <person name="Labutti K."/>
            <person name="Andreopoulos B."/>
            <person name="Lipzen A."/>
            <person name="Chen C."/>
            <person name="Yanf M."/>
            <person name="Daum C."/>
            <person name="Ng V."/>
            <person name="Clum A."/>
            <person name="Ohm R."/>
            <person name="Martin F."/>
            <person name="Silar P."/>
            <person name="Natvig D."/>
            <person name="Lalanne C."/>
            <person name="Gautier V."/>
            <person name="Ament-Velasquez S.L."/>
            <person name="Kruys A."/>
            <person name="Hutchinson M.I."/>
            <person name="Powell A.J."/>
            <person name="Barry K."/>
            <person name="Miller A.N."/>
            <person name="Grigoriev I.V."/>
            <person name="Debuchy R."/>
            <person name="Gladieux P."/>
            <person name="Thoren M.H."/>
            <person name="Johannesson H."/>
        </authorList>
    </citation>
    <scope>NUCLEOTIDE SEQUENCE</scope>
    <source>
        <strain evidence="2">CBS 731.68</strain>
    </source>
</reference>
<sequence>MPKPIYVQSPLQAASSSSPLGPARHAQRSPYSIYHRASSSSGRSVVPSRSSDANPAQAPGRIFPHIAQNNDPPLRLDQVLISSAVPRLYQTIEILMEECDFTLPKSCKFMEDCLMTKDLDPATVNWRKSMSHIFGRNKNCTRSIPEHVWMWVCRKHYQRARYRNTHEFNKKLIRMVELQILRLEAWSNYNKDRGLHQEGVVVDWTLEVRRREKIRLQENRKRKSRSDEDDDEEDDGNESEDLSPLATDGILVPQWLLNETGSGKSTAEIQEIVARICRELDSMTLLAFPDIEILPNIVGERVKPKNNRARPAPVPMRRKQPQPAPRTPSRDKRQRRGENDYDDEPDHRAAHLPFRPHPQGPGNAHFENNRYAYGNQPVAMPGAWPPRFPDAPPRGGSHQRAFSMDSNAYNQPAMGFQANYPEAANGYSGYVQAQATLHGRDCMRDPAYVASNLGQNMFWDADYRRYHQSQQQAAYPQNDYMRPPVAGGPQGGPPPAGATKHSRHLSTPPRPRPTMVGHGNDGFSTQDARYEPAGNPYVAAQAAAPTANMYGQPGPRPSPYNGLPAPNPTFTSDSMPRAAEYYPSASTRLPPHGGAPPADPYEAYPPARR</sequence>